<evidence type="ECO:0000259" key="1">
    <source>
        <dbReference type="PROSITE" id="PS51186"/>
    </source>
</evidence>
<evidence type="ECO:0000313" key="2">
    <source>
        <dbReference type="EMBL" id="TXL72979.1"/>
    </source>
</evidence>
<proteinExistence type="predicted"/>
<keyword evidence="2" id="KW-0808">Transferase</keyword>
<organism evidence="2 3">
    <name type="scientific">Vineibacter terrae</name>
    <dbReference type="NCBI Taxonomy" id="2586908"/>
    <lineage>
        <taxon>Bacteria</taxon>
        <taxon>Pseudomonadati</taxon>
        <taxon>Pseudomonadota</taxon>
        <taxon>Alphaproteobacteria</taxon>
        <taxon>Hyphomicrobiales</taxon>
        <taxon>Vineibacter</taxon>
    </lineage>
</organism>
<dbReference type="PANTHER" id="PTHR42791:SF1">
    <property type="entry name" value="N-ACETYLTRANSFERASE DOMAIN-CONTAINING PROTEIN"/>
    <property type="match status" value="1"/>
</dbReference>
<name>A0A5C8PH30_9HYPH</name>
<feature type="domain" description="N-acetyltransferase" evidence="1">
    <location>
        <begin position="79"/>
        <end position="164"/>
    </location>
</feature>
<comment type="caution">
    <text evidence="2">The sequence shown here is derived from an EMBL/GenBank/DDBJ whole genome shotgun (WGS) entry which is preliminary data.</text>
</comment>
<reference evidence="2 3" key="1">
    <citation type="submission" date="2019-06" db="EMBL/GenBank/DDBJ databases">
        <title>New taxonomy in bacterial strain CC-CFT640, isolated from vineyard.</title>
        <authorList>
            <person name="Lin S.-Y."/>
            <person name="Tsai C.-F."/>
            <person name="Young C.-C."/>
        </authorList>
    </citation>
    <scope>NUCLEOTIDE SEQUENCE [LARGE SCALE GENOMIC DNA]</scope>
    <source>
        <strain evidence="2 3">CC-CFT640</strain>
    </source>
</reference>
<protein>
    <submittedName>
        <fullName evidence="2">GNAT family N-acetyltransferase</fullName>
    </submittedName>
</protein>
<dbReference type="SUPFAM" id="SSF55729">
    <property type="entry name" value="Acyl-CoA N-acyltransferases (Nat)"/>
    <property type="match status" value="1"/>
</dbReference>
<dbReference type="AlphaFoldDB" id="A0A5C8PH30"/>
<dbReference type="OrthoDB" id="7057833at2"/>
<gene>
    <name evidence="2" type="ORF">FHP25_23440</name>
</gene>
<dbReference type="Proteomes" id="UP000321638">
    <property type="component" value="Unassembled WGS sequence"/>
</dbReference>
<accession>A0A5C8PH30</accession>
<evidence type="ECO:0000313" key="3">
    <source>
        <dbReference type="Proteomes" id="UP000321638"/>
    </source>
</evidence>
<dbReference type="InterPro" id="IPR000182">
    <property type="entry name" value="GNAT_dom"/>
</dbReference>
<dbReference type="PROSITE" id="PS51186">
    <property type="entry name" value="GNAT"/>
    <property type="match status" value="1"/>
</dbReference>
<dbReference type="InterPro" id="IPR052523">
    <property type="entry name" value="Trichothecene_AcTrans"/>
</dbReference>
<dbReference type="EMBL" id="VDUZ01000029">
    <property type="protein sequence ID" value="TXL72979.1"/>
    <property type="molecule type" value="Genomic_DNA"/>
</dbReference>
<dbReference type="GO" id="GO:0016747">
    <property type="term" value="F:acyltransferase activity, transferring groups other than amino-acyl groups"/>
    <property type="evidence" value="ECO:0007669"/>
    <property type="project" value="InterPro"/>
</dbReference>
<dbReference type="Gene3D" id="3.40.630.30">
    <property type="match status" value="1"/>
</dbReference>
<dbReference type="CDD" id="cd04301">
    <property type="entry name" value="NAT_SF"/>
    <property type="match status" value="1"/>
</dbReference>
<dbReference type="PANTHER" id="PTHR42791">
    <property type="entry name" value="GNAT FAMILY ACETYLTRANSFERASE"/>
    <property type="match status" value="1"/>
</dbReference>
<dbReference type="Pfam" id="PF00583">
    <property type="entry name" value="Acetyltransf_1"/>
    <property type="match status" value="1"/>
</dbReference>
<dbReference type="InterPro" id="IPR016181">
    <property type="entry name" value="Acyl_CoA_acyltransferase"/>
</dbReference>
<sequence>MARWSYPDPHLYLAHFPAVVRAMGGQGFAHGSADHIDGCTGVALWLPPGVAPDHAALAGTMAGVPERLHAEVSAVVEQMAQFHPAEPHWFLPLIGVDPTCQHRGYGSALLRHALRRCDEDHVPAYLESSNPANIPLYRRHGFDVLGTIQAGSSPPMTAMLRKAR</sequence>
<keyword evidence="3" id="KW-1185">Reference proteome</keyword>